<dbReference type="Pfam" id="PF07686">
    <property type="entry name" value="V-set"/>
    <property type="match status" value="1"/>
</dbReference>
<dbReference type="InterPro" id="IPR036179">
    <property type="entry name" value="Ig-like_dom_sf"/>
</dbReference>
<keyword evidence="6" id="KW-1185">Reference proteome</keyword>
<gene>
    <name evidence="5" type="ORF">UPYG_G00255380</name>
</gene>
<organism evidence="5 6">
    <name type="scientific">Umbra pygmaea</name>
    <name type="common">Eastern mudminnow</name>
    <dbReference type="NCBI Taxonomy" id="75934"/>
    <lineage>
        <taxon>Eukaryota</taxon>
        <taxon>Metazoa</taxon>
        <taxon>Chordata</taxon>
        <taxon>Craniata</taxon>
        <taxon>Vertebrata</taxon>
        <taxon>Euteleostomi</taxon>
        <taxon>Actinopterygii</taxon>
        <taxon>Neopterygii</taxon>
        <taxon>Teleostei</taxon>
        <taxon>Protacanthopterygii</taxon>
        <taxon>Esociformes</taxon>
        <taxon>Umbridae</taxon>
        <taxon>Umbra</taxon>
    </lineage>
</organism>
<dbReference type="InterPro" id="IPR003599">
    <property type="entry name" value="Ig_sub"/>
</dbReference>
<proteinExistence type="predicted"/>
<feature type="signal peptide" evidence="3">
    <location>
        <begin position="1"/>
        <end position="24"/>
    </location>
</feature>
<feature type="transmembrane region" description="Helical" evidence="2">
    <location>
        <begin position="282"/>
        <end position="308"/>
    </location>
</feature>
<dbReference type="Proteomes" id="UP001557470">
    <property type="component" value="Unassembled WGS sequence"/>
</dbReference>
<evidence type="ECO:0000256" key="3">
    <source>
        <dbReference type="SAM" id="SignalP"/>
    </source>
</evidence>
<dbReference type="InterPro" id="IPR007110">
    <property type="entry name" value="Ig-like_dom"/>
</dbReference>
<dbReference type="InterPro" id="IPR013783">
    <property type="entry name" value="Ig-like_fold"/>
</dbReference>
<feature type="region of interest" description="Disordered" evidence="1">
    <location>
        <begin position="238"/>
        <end position="258"/>
    </location>
</feature>
<dbReference type="PROSITE" id="PS50835">
    <property type="entry name" value="IG_LIKE"/>
    <property type="match status" value="2"/>
</dbReference>
<feature type="chain" id="PRO_5044757814" description="Ig-like domain-containing protein" evidence="3">
    <location>
        <begin position="25"/>
        <end position="400"/>
    </location>
</feature>
<dbReference type="AlphaFoldDB" id="A0ABD0WQ56"/>
<sequence>MADVNHSLLGLFVTVLFQLTGVSGDTVSMFTTVGGNVSLPCNNVVYSNCSSTTWNYYREGLNSTVEEVAYGKIKSDSQRAGKLKVGSDCSLRVSDVSVEDAGVYTCQQFLTENGLQHGGDANVHLSVLTFFSSPPVTDIKPDTPLTLTCFLYTYNGAGRCYPGDNQDVSLLWVDEAGSELPTDSRYQVTKTSGCDINLTVTLQREDNNRKWTCQLNNNGKKETSIDYTIMGPGTRPIPVQASTSTKLSSKTGSKATTARPNMSAITTSLTVSTQPPQSVLPLHLTVMILSVVVGVTVCVIAAVIIIIVHRRRTKNDIPVDGSLSLTTVNHSSPSANEDRTQPADSITYASIGHFNQNPPQRVDVHGEDAVTYASVMTSSDRGRKSKGPAAEHSSLYATVN</sequence>
<evidence type="ECO:0000256" key="1">
    <source>
        <dbReference type="SAM" id="MobiDB-lite"/>
    </source>
</evidence>
<dbReference type="PANTHER" id="PTHR11422:SF5">
    <property type="entry name" value="DIVERSE IMMUNOGLOBULIN DOMAIN-CONTAINING PROTEIN 1.1 ISOFORM X1-RELATED"/>
    <property type="match status" value="1"/>
</dbReference>
<keyword evidence="2" id="KW-1133">Transmembrane helix</keyword>
<keyword evidence="3" id="KW-0732">Signal</keyword>
<feature type="compositionally biased region" description="Low complexity" evidence="1">
    <location>
        <begin position="241"/>
        <end position="258"/>
    </location>
</feature>
<comment type="caution">
    <text evidence="5">The sequence shown here is derived from an EMBL/GenBank/DDBJ whole genome shotgun (WGS) entry which is preliminary data.</text>
</comment>
<keyword evidence="2" id="KW-0812">Transmembrane</keyword>
<keyword evidence="2" id="KW-0472">Membrane</keyword>
<feature type="domain" description="Ig-like" evidence="4">
    <location>
        <begin position="145"/>
        <end position="226"/>
    </location>
</feature>
<dbReference type="Gene3D" id="2.60.40.10">
    <property type="entry name" value="Immunoglobulins"/>
    <property type="match status" value="1"/>
</dbReference>
<accession>A0ABD0WQ56</accession>
<protein>
    <recommendedName>
        <fullName evidence="4">Ig-like domain-containing protein</fullName>
    </recommendedName>
</protein>
<dbReference type="SMART" id="SM00409">
    <property type="entry name" value="IG"/>
    <property type="match status" value="2"/>
</dbReference>
<name>A0ABD0WQ56_UMBPY</name>
<evidence type="ECO:0000313" key="6">
    <source>
        <dbReference type="Proteomes" id="UP001557470"/>
    </source>
</evidence>
<evidence type="ECO:0000313" key="5">
    <source>
        <dbReference type="EMBL" id="KAL0967676.1"/>
    </source>
</evidence>
<feature type="region of interest" description="Disordered" evidence="1">
    <location>
        <begin position="376"/>
        <end position="400"/>
    </location>
</feature>
<evidence type="ECO:0000259" key="4">
    <source>
        <dbReference type="PROSITE" id="PS50835"/>
    </source>
</evidence>
<feature type="domain" description="Ig-like" evidence="4">
    <location>
        <begin position="34"/>
        <end position="107"/>
    </location>
</feature>
<evidence type="ECO:0000256" key="2">
    <source>
        <dbReference type="SAM" id="Phobius"/>
    </source>
</evidence>
<dbReference type="InterPro" id="IPR013106">
    <property type="entry name" value="Ig_V-set"/>
</dbReference>
<dbReference type="EMBL" id="JAGEUA010000008">
    <property type="protein sequence ID" value="KAL0967676.1"/>
    <property type="molecule type" value="Genomic_DNA"/>
</dbReference>
<reference evidence="5 6" key="1">
    <citation type="submission" date="2024-06" db="EMBL/GenBank/DDBJ databases">
        <authorList>
            <person name="Pan Q."/>
            <person name="Wen M."/>
            <person name="Jouanno E."/>
            <person name="Zahm M."/>
            <person name="Klopp C."/>
            <person name="Cabau C."/>
            <person name="Louis A."/>
            <person name="Berthelot C."/>
            <person name="Parey E."/>
            <person name="Roest Crollius H."/>
            <person name="Montfort J."/>
            <person name="Robinson-Rechavi M."/>
            <person name="Bouchez O."/>
            <person name="Lampietro C."/>
            <person name="Lopez Roques C."/>
            <person name="Donnadieu C."/>
            <person name="Postlethwait J."/>
            <person name="Bobe J."/>
            <person name="Verreycken H."/>
            <person name="Guiguen Y."/>
        </authorList>
    </citation>
    <scope>NUCLEOTIDE SEQUENCE [LARGE SCALE GENOMIC DNA]</scope>
    <source>
        <strain evidence="5">Up_M1</strain>
        <tissue evidence="5">Testis</tissue>
    </source>
</reference>
<dbReference type="SUPFAM" id="SSF48726">
    <property type="entry name" value="Immunoglobulin"/>
    <property type="match status" value="2"/>
</dbReference>
<dbReference type="PANTHER" id="PTHR11422">
    <property type="entry name" value="T-CELL SURFACE GLYCOPROTEIN CD4"/>
    <property type="match status" value="1"/>
</dbReference>